<feature type="transmembrane region" description="Helical" evidence="1">
    <location>
        <begin position="30"/>
        <end position="50"/>
    </location>
</feature>
<reference evidence="2" key="1">
    <citation type="submission" date="2024-06" db="EMBL/GenBank/DDBJ databases">
        <authorList>
            <person name="Xiao J."/>
            <person name="Liu H."/>
            <person name="Zheng Z."/>
            <person name="Wang Z."/>
            <person name="Li P."/>
        </authorList>
    </citation>
    <scope>NUCLEOTIDE SEQUENCE</scope>
</reference>
<keyword evidence="1" id="KW-0472">Membrane</keyword>
<evidence type="ECO:0000313" key="2">
    <source>
        <dbReference type="EMBL" id="XDJ01908.1"/>
    </source>
</evidence>
<dbReference type="EMBL" id="PP934444">
    <property type="protein sequence ID" value="XDJ01908.1"/>
    <property type="molecule type" value="Genomic_DNA"/>
</dbReference>
<accession>A0AB39C5W9</accession>
<keyword evidence="1" id="KW-1133">Transmembrane helix</keyword>
<protein>
    <submittedName>
        <fullName evidence="2">Uncharacterized protein</fullName>
    </submittedName>
</protein>
<name>A0AB39C5W9_9CAUD</name>
<proteinExistence type="predicted"/>
<organism evidence="2">
    <name type="scientific">Klebsiella phage P284</name>
    <dbReference type="NCBI Taxonomy" id="3229730"/>
    <lineage>
        <taxon>Viruses</taxon>
        <taxon>Duplodnaviria</taxon>
        <taxon>Heunggongvirae</taxon>
        <taxon>Uroviricota</taxon>
        <taxon>Caudoviricetes</taxon>
        <taxon>Autographivirales</taxon>
        <taxon>Autoscriptoviridae</taxon>
        <taxon>Slopekvirinae</taxon>
        <taxon>Drulisvirus</taxon>
    </lineage>
</organism>
<evidence type="ECO:0000256" key="1">
    <source>
        <dbReference type="SAM" id="Phobius"/>
    </source>
</evidence>
<sequence>MPIPVRGTVWLLCALRGTRAIPVRSLWAIGVRSALLILCLPSGASLAYFAGP</sequence>
<keyword evidence="1" id="KW-0812">Transmembrane</keyword>